<dbReference type="RefSeq" id="WP_130599265.1">
    <property type="nucleotide sequence ID" value="NZ_CP036200.1"/>
</dbReference>
<gene>
    <name evidence="2" type="ORF">EXU30_08860</name>
</gene>
<organism evidence="2 3">
    <name type="scientific">Shewanella maritima</name>
    <dbReference type="NCBI Taxonomy" id="2520507"/>
    <lineage>
        <taxon>Bacteria</taxon>
        <taxon>Pseudomonadati</taxon>
        <taxon>Pseudomonadota</taxon>
        <taxon>Gammaproteobacteria</taxon>
        <taxon>Alteromonadales</taxon>
        <taxon>Shewanellaceae</taxon>
        <taxon>Shewanella</taxon>
    </lineage>
</organism>
<keyword evidence="1" id="KW-0812">Transmembrane</keyword>
<evidence type="ECO:0000313" key="3">
    <source>
        <dbReference type="Proteomes" id="UP000291106"/>
    </source>
</evidence>
<accession>A0A411PH03</accession>
<proteinExistence type="predicted"/>
<keyword evidence="1" id="KW-0472">Membrane</keyword>
<sequence>MARLLPQDKIQPHWWRKSLISFFLGLLLSYGIVALFAWFGPGGLEMGMKVQFNMWMLSVIWLPLLAFGFLFKTAKTALLWLLIANAVVYLIFVSLWWLQ</sequence>
<feature type="transmembrane region" description="Helical" evidence="1">
    <location>
        <begin position="20"/>
        <end position="40"/>
    </location>
</feature>
<dbReference type="Proteomes" id="UP000291106">
    <property type="component" value="Chromosome"/>
</dbReference>
<feature type="transmembrane region" description="Helical" evidence="1">
    <location>
        <begin position="52"/>
        <end position="71"/>
    </location>
</feature>
<evidence type="ECO:0000256" key="1">
    <source>
        <dbReference type="SAM" id="Phobius"/>
    </source>
</evidence>
<dbReference type="AlphaFoldDB" id="A0A411PH03"/>
<dbReference type="KEGG" id="smai:EXU30_08860"/>
<keyword evidence="3" id="KW-1185">Reference proteome</keyword>
<keyword evidence="1" id="KW-1133">Transmembrane helix</keyword>
<feature type="transmembrane region" description="Helical" evidence="1">
    <location>
        <begin position="78"/>
        <end position="98"/>
    </location>
</feature>
<protein>
    <submittedName>
        <fullName evidence="2">Uncharacterized protein</fullName>
    </submittedName>
</protein>
<name>A0A411PH03_9GAMM</name>
<dbReference type="EMBL" id="CP036200">
    <property type="protein sequence ID" value="QBF82788.1"/>
    <property type="molecule type" value="Genomic_DNA"/>
</dbReference>
<evidence type="ECO:0000313" key="2">
    <source>
        <dbReference type="EMBL" id="QBF82788.1"/>
    </source>
</evidence>
<reference evidence="2 3" key="1">
    <citation type="submission" date="2019-02" db="EMBL/GenBank/DDBJ databases">
        <title>Shewanella sp. D4-2 isolated from Dokdo Island.</title>
        <authorList>
            <person name="Baek K."/>
        </authorList>
    </citation>
    <scope>NUCLEOTIDE SEQUENCE [LARGE SCALE GENOMIC DNA]</scope>
    <source>
        <strain evidence="2 3">D4-2</strain>
    </source>
</reference>
<dbReference type="OrthoDB" id="8911335at2"/>